<dbReference type="SUPFAM" id="SSF55781">
    <property type="entry name" value="GAF domain-like"/>
    <property type="match status" value="1"/>
</dbReference>
<evidence type="ECO:0000256" key="1">
    <source>
        <dbReference type="ARBA" id="ARBA00012528"/>
    </source>
</evidence>
<dbReference type="SMART" id="SM00267">
    <property type="entry name" value="GGDEF"/>
    <property type="match status" value="1"/>
</dbReference>
<dbReference type="FunFam" id="3.30.70.270:FF:000001">
    <property type="entry name" value="Diguanylate cyclase domain protein"/>
    <property type="match status" value="1"/>
</dbReference>
<accession>A0A7X3K5P3</accession>
<dbReference type="InterPro" id="IPR029787">
    <property type="entry name" value="Nucleotide_cyclase"/>
</dbReference>
<dbReference type="Pfam" id="PF13492">
    <property type="entry name" value="GAF_3"/>
    <property type="match status" value="1"/>
</dbReference>
<feature type="transmembrane region" description="Helical" evidence="3">
    <location>
        <begin position="180"/>
        <end position="201"/>
    </location>
</feature>
<dbReference type="InterPro" id="IPR043128">
    <property type="entry name" value="Rev_trsase/Diguanyl_cyclase"/>
</dbReference>
<protein>
    <recommendedName>
        <fullName evidence="1">diguanylate cyclase</fullName>
        <ecNumber evidence="1">2.7.7.65</ecNumber>
    </recommendedName>
</protein>
<dbReference type="PANTHER" id="PTHR45138">
    <property type="entry name" value="REGULATORY COMPONENTS OF SENSORY TRANSDUCTION SYSTEM"/>
    <property type="match status" value="1"/>
</dbReference>
<keyword evidence="3" id="KW-0472">Membrane</keyword>
<dbReference type="GO" id="GO:0005886">
    <property type="term" value="C:plasma membrane"/>
    <property type="evidence" value="ECO:0007669"/>
    <property type="project" value="TreeGrafter"/>
</dbReference>
<dbReference type="Gene3D" id="3.30.450.40">
    <property type="match status" value="1"/>
</dbReference>
<evidence type="ECO:0000313" key="6">
    <source>
        <dbReference type="Proteomes" id="UP000443353"/>
    </source>
</evidence>
<evidence type="ECO:0000256" key="3">
    <source>
        <dbReference type="SAM" id="Phobius"/>
    </source>
</evidence>
<evidence type="ECO:0000313" key="5">
    <source>
        <dbReference type="EMBL" id="MVW58532.1"/>
    </source>
</evidence>
<dbReference type="NCBIfam" id="TIGR00254">
    <property type="entry name" value="GGDEF"/>
    <property type="match status" value="1"/>
</dbReference>
<dbReference type="InterPro" id="IPR007891">
    <property type="entry name" value="CHASE3"/>
</dbReference>
<dbReference type="GO" id="GO:1902201">
    <property type="term" value="P:negative regulation of bacterial-type flagellum-dependent cell motility"/>
    <property type="evidence" value="ECO:0007669"/>
    <property type="project" value="TreeGrafter"/>
</dbReference>
<dbReference type="InterPro" id="IPR003018">
    <property type="entry name" value="GAF"/>
</dbReference>
<dbReference type="RefSeq" id="WP_160406634.1">
    <property type="nucleotide sequence ID" value="NZ_WSES01000001.1"/>
</dbReference>
<dbReference type="Proteomes" id="UP000443353">
    <property type="component" value="Unassembled WGS sequence"/>
</dbReference>
<dbReference type="PANTHER" id="PTHR45138:SF9">
    <property type="entry name" value="DIGUANYLATE CYCLASE DGCM-RELATED"/>
    <property type="match status" value="1"/>
</dbReference>
<comment type="caution">
    <text evidence="5">The sequence shown here is derived from an EMBL/GenBank/DDBJ whole genome shotgun (WGS) entry which is preliminary data.</text>
</comment>
<gene>
    <name evidence="5" type="ORF">GPY61_01160</name>
</gene>
<proteinExistence type="predicted"/>
<dbReference type="SUPFAM" id="SSF55073">
    <property type="entry name" value="Nucleotide cyclase"/>
    <property type="match status" value="1"/>
</dbReference>
<dbReference type="InterPro" id="IPR029016">
    <property type="entry name" value="GAF-like_dom_sf"/>
</dbReference>
<dbReference type="PROSITE" id="PS50887">
    <property type="entry name" value="GGDEF"/>
    <property type="match status" value="1"/>
</dbReference>
<sequence>MRSARHLKFVALAVFIVMVLIAAVPFWLNRSVNDLLAQSRAELRAQQRLDDILTSMRDAETAQRGFVITGNDVFLEPYEQVRRTLPGVLHDAKDKAPTDAERATAWRIARLAELKLAELDETIQLRRRAGFEATERVVSSLRGKQYMDDMRRLVAAEDARSMARHDALQADLLARSARSFTVSVAATACNIVALGILLLLIMRMLRARRAIAGQLETQTGQLAEAVGLTTRHNRELKFVAEMLRAVEAVPSVPDAAPVIARSLPKLLPGVSGTLFLLRDEDEHVLDRHTQWGTPSEQPSEIDIESCWSLRHGARYRTASSNDLPCAHYRRPVEETTARLCIPLVTHDELVGMLHLEGLAAGPAYEEQERLAVTVAEQLALALGNARLRESLRRQSVLDPLTGLFNRRHFDAALKRELARARRKNVPVSLVLVDIDHFKRVNDDYGHAVGDAVLRTIAQQLRLGIREGDIACRYGGEEMVLLLPECAAADAGTRAEAIRIALAAIVPHPEGEGPQKVTASFGVAAYPAHAQDAEALFWAADKALYRAKQQGRNRVMTGA</sequence>
<dbReference type="GO" id="GO:0043709">
    <property type="term" value="P:cell adhesion involved in single-species biofilm formation"/>
    <property type="evidence" value="ECO:0007669"/>
    <property type="project" value="TreeGrafter"/>
</dbReference>
<keyword evidence="3" id="KW-1133">Transmembrane helix</keyword>
<organism evidence="5 6">
    <name type="scientific">Massilia cellulosiltytica</name>
    <dbReference type="NCBI Taxonomy" id="2683234"/>
    <lineage>
        <taxon>Bacteria</taxon>
        <taxon>Pseudomonadati</taxon>
        <taxon>Pseudomonadota</taxon>
        <taxon>Betaproteobacteria</taxon>
        <taxon>Burkholderiales</taxon>
        <taxon>Oxalobacteraceae</taxon>
        <taxon>Telluria group</taxon>
        <taxon>Massilia</taxon>
    </lineage>
</organism>
<dbReference type="CDD" id="cd19410">
    <property type="entry name" value="HK9-like_sensor"/>
    <property type="match status" value="1"/>
</dbReference>
<dbReference type="CDD" id="cd01949">
    <property type="entry name" value="GGDEF"/>
    <property type="match status" value="1"/>
</dbReference>
<dbReference type="GO" id="GO:0052621">
    <property type="term" value="F:diguanylate cyclase activity"/>
    <property type="evidence" value="ECO:0007669"/>
    <property type="project" value="UniProtKB-EC"/>
</dbReference>
<keyword evidence="3" id="KW-0812">Transmembrane</keyword>
<feature type="transmembrane region" description="Helical" evidence="3">
    <location>
        <begin position="7"/>
        <end position="28"/>
    </location>
</feature>
<dbReference type="Pfam" id="PF05227">
    <property type="entry name" value="CHASE3"/>
    <property type="match status" value="1"/>
</dbReference>
<dbReference type="Gene3D" id="3.30.70.270">
    <property type="match status" value="1"/>
</dbReference>
<dbReference type="Pfam" id="PF00990">
    <property type="entry name" value="GGDEF"/>
    <property type="match status" value="1"/>
</dbReference>
<keyword evidence="6" id="KW-1185">Reference proteome</keyword>
<dbReference type="InterPro" id="IPR000160">
    <property type="entry name" value="GGDEF_dom"/>
</dbReference>
<comment type="catalytic activity">
    <reaction evidence="2">
        <text>2 GTP = 3',3'-c-di-GMP + 2 diphosphate</text>
        <dbReference type="Rhea" id="RHEA:24898"/>
        <dbReference type="ChEBI" id="CHEBI:33019"/>
        <dbReference type="ChEBI" id="CHEBI:37565"/>
        <dbReference type="ChEBI" id="CHEBI:58805"/>
        <dbReference type="EC" id="2.7.7.65"/>
    </reaction>
</comment>
<dbReference type="InterPro" id="IPR050469">
    <property type="entry name" value="Diguanylate_Cyclase"/>
</dbReference>
<dbReference type="EC" id="2.7.7.65" evidence="1"/>
<name>A0A7X3K5P3_9BURK</name>
<dbReference type="AlphaFoldDB" id="A0A7X3K5P3"/>
<evidence type="ECO:0000259" key="4">
    <source>
        <dbReference type="PROSITE" id="PS50887"/>
    </source>
</evidence>
<dbReference type="SMART" id="SM00065">
    <property type="entry name" value="GAF"/>
    <property type="match status" value="1"/>
</dbReference>
<reference evidence="5 6" key="1">
    <citation type="submission" date="2019-12" db="EMBL/GenBank/DDBJ databases">
        <authorList>
            <person name="Li C."/>
            <person name="Zhao J."/>
        </authorList>
    </citation>
    <scope>NUCLEOTIDE SEQUENCE [LARGE SCALE GENOMIC DNA]</scope>
    <source>
        <strain evidence="5 6">NEAU-DD11</strain>
    </source>
</reference>
<feature type="domain" description="GGDEF" evidence="4">
    <location>
        <begin position="425"/>
        <end position="558"/>
    </location>
</feature>
<evidence type="ECO:0000256" key="2">
    <source>
        <dbReference type="ARBA" id="ARBA00034247"/>
    </source>
</evidence>
<dbReference type="EMBL" id="WSES01000001">
    <property type="protein sequence ID" value="MVW58532.1"/>
    <property type="molecule type" value="Genomic_DNA"/>
</dbReference>